<dbReference type="SUPFAM" id="SSF53474">
    <property type="entry name" value="alpha/beta-Hydrolases"/>
    <property type="match status" value="1"/>
</dbReference>
<keyword evidence="2" id="KW-1185">Reference proteome</keyword>
<dbReference type="OrthoDB" id="9770427at2"/>
<dbReference type="Proteomes" id="UP000422989">
    <property type="component" value="Chromosome"/>
</dbReference>
<dbReference type="KEGG" id="moj:D7D94_02885"/>
<keyword evidence="1" id="KW-0378">Hydrolase</keyword>
<protein>
    <submittedName>
        <fullName evidence="1">Alpha/beta hydrolase</fullName>
    </submittedName>
</protein>
<dbReference type="EMBL" id="CP032550">
    <property type="protein sequence ID" value="QGU28759.1"/>
    <property type="molecule type" value="Genomic_DNA"/>
</dbReference>
<name>A0A6I6E462_9MICO</name>
<accession>A0A6I6E462</accession>
<gene>
    <name evidence="1" type="ORF">D7D94_02885</name>
</gene>
<dbReference type="Gene3D" id="3.40.50.1820">
    <property type="entry name" value="alpha/beta hydrolase"/>
    <property type="match status" value="1"/>
</dbReference>
<reference evidence="1 2" key="1">
    <citation type="submission" date="2018-09" db="EMBL/GenBank/DDBJ databases">
        <title>Whole genome sequencing of Microbacterium oryzae strain MB-10T.</title>
        <authorList>
            <person name="Das S.K."/>
        </authorList>
    </citation>
    <scope>NUCLEOTIDE SEQUENCE [LARGE SCALE GENOMIC DNA]</scope>
    <source>
        <strain evidence="1 2">MB-10</strain>
    </source>
</reference>
<dbReference type="InterPro" id="IPR029058">
    <property type="entry name" value="AB_hydrolase_fold"/>
</dbReference>
<dbReference type="GO" id="GO:0016787">
    <property type="term" value="F:hydrolase activity"/>
    <property type="evidence" value="ECO:0007669"/>
    <property type="project" value="UniProtKB-KW"/>
</dbReference>
<evidence type="ECO:0000313" key="1">
    <source>
        <dbReference type="EMBL" id="QGU28759.1"/>
    </source>
</evidence>
<dbReference type="PANTHER" id="PTHR37946:SF1">
    <property type="entry name" value="SLL1969 PROTEIN"/>
    <property type="match status" value="1"/>
</dbReference>
<dbReference type="PANTHER" id="PTHR37946">
    <property type="entry name" value="SLL1969 PROTEIN"/>
    <property type="match status" value="1"/>
</dbReference>
<evidence type="ECO:0000313" key="2">
    <source>
        <dbReference type="Proteomes" id="UP000422989"/>
    </source>
</evidence>
<sequence length="226" mass="24770">MSGLLRRAGWWAADYAYAGLGQLRATTRRRSARDFQDGRLAPIVVIPGVYESWRFLTPLVVALHDRGHPVHVVEPLRHNRRPFGEGAEIVARLLEERDLHDVVLVAHSKGGLIGKRMMSATAAASRVRGMVAIATPFGGSRYARFLAVPTLHAFSPRNAAILALARETEVNRRIVSVYARFDPHIPEGSELPGARNVVIETGGHFRVLAHPRVIAEVAAFSEPSPG</sequence>
<dbReference type="AlphaFoldDB" id="A0A6I6E462"/>
<organism evidence="1 2">
    <name type="scientific">Microbacterium oryzae</name>
    <dbReference type="NCBI Taxonomy" id="743009"/>
    <lineage>
        <taxon>Bacteria</taxon>
        <taxon>Bacillati</taxon>
        <taxon>Actinomycetota</taxon>
        <taxon>Actinomycetes</taxon>
        <taxon>Micrococcales</taxon>
        <taxon>Microbacteriaceae</taxon>
        <taxon>Microbacterium</taxon>
    </lineage>
</organism>
<proteinExistence type="predicted"/>